<dbReference type="AlphaFoldDB" id="A0A316DUT7"/>
<dbReference type="EMBL" id="QGGO01000021">
    <property type="protein sequence ID" value="PWK22087.1"/>
    <property type="molecule type" value="Genomic_DNA"/>
</dbReference>
<dbReference type="Gene3D" id="2.40.128.110">
    <property type="entry name" value="Lipid/polyisoprenoid-binding, YceI-like"/>
    <property type="match status" value="1"/>
</dbReference>
<dbReference type="OrthoDB" id="116832at2"/>
<gene>
    <name evidence="2" type="ORF">LV89_03472</name>
</gene>
<evidence type="ECO:0000313" key="2">
    <source>
        <dbReference type="EMBL" id="PWK22087.1"/>
    </source>
</evidence>
<organism evidence="2 3">
    <name type="scientific">Arcicella aurantiaca</name>
    <dbReference type="NCBI Taxonomy" id="591202"/>
    <lineage>
        <taxon>Bacteria</taxon>
        <taxon>Pseudomonadati</taxon>
        <taxon>Bacteroidota</taxon>
        <taxon>Cytophagia</taxon>
        <taxon>Cytophagales</taxon>
        <taxon>Flectobacillaceae</taxon>
        <taxon>Arcicella</taxon>
    </lineage>
</organism>
<dbReference type="InterPro" id="IPR007372">
    <property type="entry name" value="Lipid/polyisoprenoid-bd_YceI"/>
</dbReference>
<dbReference type="InterPro" id="IPR036761">
    <property type="entry name" value="TTHA0802/YceI-like_sf"/>
</dbReference>
<evidence type="ECO:0000313" key="3">
    <source>
        <dbReference type="Proteomes" id="UP000245489"/>
    </source>
</evidence>
<feature type="domain" description="Lipid/polyisoprenoid-binding YceI-like" evidence="1">
    <location>
        <begin position="50"/>
        <end position="178"/>
    </location>
</feature>
<dbReference type="RefSeq" id="WP_109744167.1">
    <property type="nucleotide sequence ID" value="NZ_QGGO01000021.1"/>
</dbReference>
<keyword evidence="3" id="KW-1185">Reference proteome</keyword>
<proteinExistence type="predicted"/>
<dbReference type="Proteomes" id="UP000245489">
    <property type="component" value="Unassembled WGS sequence"/>
</dbReference>
<accession>A0A316DUT7</accession>
<reference evidence="2 3" key="1">
    <citation type="submission" date="2018-05" db="EMBL/GenBank/DDBJ databases">
        <title>Genomic Encyclopedia of Archaeal and Bacterial Type Strains, Phase II (KMG-II): from individual species to whole genera.</title>
        <authorList>
            <person name="Goeker M."/>
        </authorList>
    </citation>
    <scope>NUCLEOTIDE SEQUENCE [LARGE SCALE GENOMIC DNA]</scope>
    <source>
        <strain evidence="2 3">DSM 22214</strain>
    </source>
</reference>
<name>A0A316DUT7_9BACT</name>
<dbReference type="Pfam" id="PF04264">
    <property type="entry name" value="YceI"/>
    <property type="match status" value="1"/>
</dbReference>
<dbReference type="SUPFAM" id="SSF101874">
    <property type="entry name" value="YceI-like"/>
    <property type="match status" value="1"/>
</dbReference>
<sequence length="198" mass="22472">MKKILLLLLTLSALESLYGQKIYISKSSSVKLFSEAPLEDISTNNKSSKLIIDFEKQEIAVKIPMNKFVFPNKLMETHFKESYAESTIYPYATFKGFFNKKVDLTKSANISISATGMLNIHGVTKMEIIEGRLVIDPNKRTIIIDSNFRVKLDDFDMKVPKVLSYKIAENVEVTTHFVLTPILGELNGTNHLTQNTQY</sequence>
<comment type="caution">
    <text evidence="2">The sequence shown here is derived from an EMBL/GenBank/DDBJ whole genome shotgun (WGS) entry which is preliminary data.</text>
</comment>
<evidence type="ECO:0000259" key="1">
    <source>
        <dbReference type="Pfam" id="PF04264"/>
    </source>
</evidence>
<protein>
    <submittedName>
        <fullName evidence="2">YceI-like domain-containing protein</fullName>
    </submittedName>
</protein>